<reference evidence="2" key="2">
    <citation type="submission" date="2025-08" db="UniProtKB">
        <authorList>
            <consortium name="RefSeq"/>
        </authorList>
    </citation>
    <scope>IDENTIFICATION</scope>
    <source>
        <tissue evidence="2">Leaf</tissue>
    </source>
</reference>
<evidence type="ECO:0000313" key="1">
    <source>
        <dbReference type="Proteomes" id="UP000790787"/>
    </source>
</evidence>
<gene>
    <name evidence="2" type="primary">LOC107770334</name>
</gene>
<sequence length="188" mass="20715">MAPTQPPSATTDMAQGPSTSTALEIPSSTVYPLTAHRLNQTLSNINNWMQTTTSKLSVLATSVATQSIPPPPQVPQSVEDTLKELLDNQKKLIDAIDSHGKELKELAREAKKMRKSRASKESVKELRVEVERLKADHLPLDLLLHDPAPAAQPQPEQETERPPKRKRVIPHNDDAVIELEDLQGDSSS</sequence>
<dbReference type="RefSeq" id="XP_075106060.1">
    <property type="nucleotide sequence ID" value="XM_075249959.1"/>
</dbReference>
<dbReference type="Proteomes" id="UP000790787">
    <property type="component" value="Chromosome 3"/>
</dbReference>
<organism evidence="1 2">
    <name type="scientific">Nicotiana tabacum</name>
    <name type="common">Common tobacco</name>
    <dbReference type="NCBI Taxonomy" id="4097"/>
    <lineage>
        <taxon>Eukaryota</taxon>
        <taxon>Viridiplantae</taxon>
        <taxon>Streptophyta</taxon>
        <taxon>Embryophyta</taxon>
        <taxon>Tracheophyta</taxon>
        <taxon>Spermatophyta</taxon>
        <taxon>Magnoliopsida</taxon>
        <taxon>eudicotyledons</taxon>
        <taxon>Gunneridae</taxon>
        <taxon>Pentapetalae</taxon>
        <taxon>asterids</taxon>
        <taxon>lamiids</taxon>
        <taxon>Solanales</taxon>
        <taxon>Solanaceae</taxon>
        <taxon>Nicotianoideae</taxon>
        <taxon>Nicotianeae</taxon>
        <taxon>Nicotiana</taxon>
    </lineage>
</organism>
<keyword evidence="1" id="KW-1185">Reference proteome</keyword>
<evidence type="ECO:0000313" key="2">
    <source>
        <dbReference type="RefSeq" id="XP_075106060.1"/>
    </source>
</evidence>
<accession>A0AC58U9D1</accession>
<proteinExistence type="predicted"/>
<protein>
    <submittedName>
        <fullName evidence="2">Uncharacterized protein LOC107770334</fullName>
    </submittedName>
</protein>
<name>A0AC58U9D1_TOBAC</name>
<reference evidence="1" key="1">
    <citation type="journal article" date="2014" name="Nat. Commun.">
        <title>The tobacco genome sequence and its comparison with those of tomato and potato.</title>
        <authorList>
            <person name="Sierro N."/>
            <person name="Battey J.N."/>
            <person name="Ouadi S."/>
            <person name="Bakaher N."/>
            <person name="Bovet L."/>
            <person name="Willig A."/>
            <person name="Goepfert S."/>
            <person name="Peitsch M.C."/>
            <person name="Ivanov N.V."/>
        </authorList>
    </citation>
    <scope>NUCLEOTIDE SEQUENCE [LARGE SCALE GENOMIC DNA]</scope>
</reference>